<keyword evidence="1" id="KW-0472">Membrane</keyword>
<dbReference type="EMBL" id="JAZHOV010000003">
    <property type="protein sequence ID" value="MEF2254737.1"/>
    <property type="molecule type" value="Genomic_DNA"/>
</dbReference>
<evidence type="ECO:0000313" key="3">
    <source>
        <dbReference type="EMBL" id="MEF2254737.1"/>
    </source>
</evidence>
<feature type="transmembrane region" description="Helical" evidence="1">
    <location>
        <begin position="94"/>
        <end position="117"/>
    </location>
</feature>
<comment type="caution">
    <text evidence="3">The sequence shown here is derived from an EMBL/GenBank/DDBJ whole genome shotgun (WGS) entry which is preliminary data.</text>
</comment>
<keyword evidence="4" id="KW-1185">Reference proteome</keyword>
<dbReference type="InterPro" id="IPR025196">
    <property type="entry name" value="DUF4126"/>
</dbReference>
<gene>
    <name evidence="3" type="ORF">V2V91_06235</name>
</gene>
<dbReference type="Proteomes" id="UP001351900">
    <property type="component" value="Unassembled WGS sequence"/>
</dbReference>
<sequence length="263" mass="27019">MPSDIEAVAASALQRDGSQHAAHPATVAACCDPSRESSRSKDAAGAKKDAYPGGVLEFFVGSGLAAAAGLNAWMPLLVLGLANRFFDAIELPAGWAWLSSDIALWIIGALLVLEIVADKVPVVDSINDAVQTVIRPASGGIAFGAGASAETVRVDDPSAFFANQNWVAIGIGVAIALAIHVVKASIRPVANAATAGVAAPIVSTVEDVSSLALSIFAIVLPILGFLLLIGAIVAAIVVIPRWRRQRDRRAAIRNGNASQSTST</sequence>
<evidence type="ECO:0000256" key="1">
    <source>
        <dbReference type="SAM" id="Phobius"/>
    </source>
</evidence>
<feature type="transmembrane region" description="Helical" evidence="1">
    <location>
        <begin position="211"/>
        <end position="239"/>
    </location>
</feature>
<reference evidence="3 4" key="1">
    <citation type="submission" date="2024-01" db="EMBL/GenBank/DDBJ databases">
        <title>the genome sequence of strain Microbacterium schleiferi NBRC 15075.</title>
        <authorList>
            <person name="Ding Y."/>
            <person name="Zhang G."/>
        </authorList>
    </citation>
    <scope>NUCLEOTIDE SEQUENCE [LARGE SCALE GENOMIC DNA]</scope>
    <source>
        <strain evidence="3 4">NBRC 15075</strain>
    </source>
</reference>
<dbReference type="Pfam" id="PF13548">
    <property type="entry name" value="DUF4126"/>
    <property type="match status" value="1"/>
</dbReference>
<evidence type="ECO:0000313" key="4">
    <source>
        <dbReference type="Proteomes" id="UP001351900"/>
    </source>
</evidence>
<feature type="transmembrane region" description="Helical" evidence="1">
    <location>
        <begin position="58"/>
        <end position="82"/>
    </location>
</feature>
<proteinExistence type="predicted"/>
<organism evidence="3 4">
    <name type="scientific">Microbacterium schleiferi</name>
    <dbReference type="NCBI Taxonomy" id="69362"/>
    <lineage>
        <taxon>Bacteria</taxon>
        <taxon>Bacillati</taxon>
        <taxon>Actinomycetota</taxon>
        <taxon>Actinomycetes</taxon>
        <taxon>Micrococcales</taxon>
        <taxon>Microbacteriaceae</taxon>
        <taxon>Microbacterium</taxon>
    </lineage>
</organism>
<evidence type="ECO:0000259" key="2">
    <source>
        <dbReference type="Pfam" id="PF13548"/>
    </source>
</evidence>
<dbReference type="RefSeq" id="WP_331791223.1">
    <property type="nucleotide sequence ID" value="NZ_BAAAUO010000002.1"/>
</dbReference>
<accession>A0ABU7V4X1</accession>
<keyword evidence="1" id="KW-0812">Transmembrane</keyword>
<feature type="domain" description="DUF4126" evidence="2">
    <location>
        <begin position="60"/>
        <end position="240"/>
    </location>
</feature>
<name>A0ABU7V4X1_9MICO</name>
<feature type="transmembrane region" description="Helical" evidence="1">
    <location>
        <begin position="165"/>
        <end position="182"/>
    </location>
</feature>
<keyword evidence="1" id="KW-1133">Transmembrane helix</keyword>
<protein>
    <submittedName>
        <fullName evidence="3">DUF4126 domain-containing protein</fullName>
    </submittedName>
</protein>